<feature type="region of interest" description="Disordered" evidence="1">
    <location>
        <begin position="1"/>
        <end position="32"/>
    </location>
</feature>
<evidence type="ECO:0000313" key="2">
    <source>
        <dbReference type="EMBL" id="GAQ66013.1"/>
    </source>
</evidence>
<comment type="caution">
    <text evidence="2">The sequence shown here is derived from an EMBL/GenBank/DDBJ whole genome shotgun (WGS) entry which is preliminary data.</text>
</comment>
<feature type="region of interest" description="Disordered" evidence="1">
    <location>
        <begin position="142"/>
        <end position="167"/>
    </location>
</feature>
<feature type="compositionally biased region" description="Basic and acidic residues" evidence="1">
    <location>
        <begin position="157"/>
        <end position="167"/>
    </location>
</feature>
<evidence type="ECO:0000313" key="3">
    <source>
        <dbReference type="Proteomes" id="UP000067448"/>
    </source>
</evidence>
<reference evidence="3" key="3">
    <citation type="submission" date="2016-02" db="EMBL/GenBank/DDBJ databases">
        <title>Draft genome of pathogenic Streptomyces sp. in Japan.</title>
        <authorList>
            <person name="Tomihama T."/>
            <person name="Ikenaga M."/>
            <person name="Sakai M."/>
            <person name="Okubo T."/>
            <person name="Ikeda S."/>
        </authorList>
    </citation>
    <scope>NUCLEOTIDE SEQUENCE [LARGE SCALE GENOMIC DNA]</scope>
    <source>
        <strain evidence="3">S58</strain>
    </source>
</reference>
<dbReference type="Proteomes" id="UP000067448">
    <property type="component" value="Unassembled WGS sequence"/>
</dbReference>
<dbReference type="AlphaFoldDB" id="A0A100JUP6"/>
<dbReference type="EMBL" id="BCMM01000036">
    <property type="protein sequence ID" value="GAQ66013.1"/>
    <property type="molecule type" value="Genomic_DNA"/>
</dbReference>
<gene>
    <name evidence="2" type="ORF">SsS58_06441</name>
</gene>
<accession>A0A100JUP6</accession>
<organism evidence="2 3">
    <name type="scientific">Streptomyces scabiei</name>
    <dbReference type="NCBI Taxonomy" id="1930"/>
    <lineage>
        <taxon>Bacteria</taxon>
        <taxon>Bacillati</taxon>
        <taxon>Actinomycetota</taxon>
        <taxon>Actinomycetes</taxon>
        <taxon>Kitasatosporales</taxon>
        <taxon>Streptomycetaceae</taxon>
        <taxon>Streptomyces</taxon>
    </lineage>
</organism>
<name>A0A100JUP6_STRSC</name>
<reference evidence="3" key="1">
    <citation type="submission" date="2015-11" db="EMBL/GenBank/DDBJ databases">
        <authorList>
            <consortium name="Cross-ministerial Strategic Innovation Promotion Program (SIP) consortium"/>
            <person name="Tomihama T."/>
            <person name="Ikenaga M."/>
            <person name="Sakai M."/>
            <person name="Okubo T."/>
            <person name="Ikeda S."/>
        </authorList>
    </citation>
    <scope>NUCLEOTIDE SEQUENCE [LARGE SCALE GENOMIC DNA]</scope>
    <source>
        <strain evidence="3">S58</strain>
    </source>
</reference>
<protein>
    <submittedName>
        <fullName evidence="2">Uncharacterized protein</fullName>
    </submittedName>
</protein>
<proteinExistence type="predicted"/>
<evidence type="ECO:0000256" key="1">
    <source>
        <dbReference type="SAM" id="MobiDB-lite"/>
    </source>
</evidence>
<sequence length="167" mass="18240">MLAVVGGRSAFTAQPEGENPMQNPKRPGRTAPKRLQAVVDLEPEGVEPDDEFDAYDTFEMYRVLCPDCAQPIALLSDEDRLPEHALVVSPWNPFGLTVCAGTGRSAAEARPADESFAPQAQDTALLLTLPQGLDWRTQPFSHVGGPGSRPMRMPVMRRQESGQRRAA</sequence>
<reference evidence="2 3" key="2">
    <citation type="journal article" date="2016" name="Genome Announc.">
        <title>Draft Genome Sequences of Streptomyces scabiei S58, Streptomyces turgidiscabies T45, and Streptomyces acidiscabies a10, the Pathogens of Potato Common Scab, Isolated in Japan.</title>
        <authorList>
            <person name="Tomihama T."/>
            <person name="Nishi Y."/>
            <person name="Sakai M."/>
            <person name="Ikenaga M."/>
            <person name="Okubo T."/>
            <person name="Ikeda S."/>
        </authorList>
    </citation>
    <scope>NUCLEOTIDE SEQUENCE [LARGE SCALE GENOMIC DNA]</scope>
    <source>
        <strain evidence="2 3">S58</strain>
    </source>
</reference>